<gene>
    <name evidence="1" type="ORF">F9278_36315</name>
</gene>
<evidence type="ECO:0000313" key="1">
    <source>
        <dbReference type="EMBL" id="QFR00742.1"/>
    </source>
</evidence>
<dbReference type="EMBL" id="CP045096">
    <property type="protein sequence ID" value="QFR00742.1"/>
    <property type="molecule type" value="Genomic_DNA"/>
</dbReference>
<name>A0A5P8KC75_9ACTN</name>
<keyword evidence="2" id="KW-1185">Reference proteome</keyword>
<dbReference type="AlphaFoldDB" id="A0A5P8KC75"/>
<proteinExistence type="predicted"/>
<dbReference type="KEGG" id="sphv:F9278_36315"/>
<dbReference type="Proteomes" id="UP000327294">
    <property type="component" value="Chromosome"/>
</dbReference>
<sequence>MTEPRRTPTPGDLAAVTPAATLRVGPPYERTRWEAAVLERRLHRLDVLVALVLAHYAGPGGILPEDGIQRTDRLRDVAPISPESIRAALRNLENRGLITRLPLNPGSTSEAARAIALTIPARRQRPPRAGRPR</sequence>
<reference evidence="1 2" key="1">
    <citation type="submission" date="2019-10" db="EMBL/GenBank/DDBJ databases">
        <title>Streptomyces sp. strain GY16 isolated from leaves of Broussonetia papyrifera.</title>
        <authorList>
            <person name="Mo P."/>
        </authorList>
    </citation>
    <scope>NUCLEOTIDE SEQUENCE [LARGE SCALE GENOMIC DNA]</scope>
    <source>
        <strain evidence="1 2">GY16</strain>
    </source>
</reference>
<evidence type="ECO:0000313" key="2">
    <source>
        <dbReference type="Proteomes" id="UP000327294"/>
    </source>
</evidence>
<dbReference type="RefSeq" id="WP_152172072.1">
    <property type="nucleotide sequence ID" value="NZ_CP045096.1"/>
</dbReference>
<organism evidence="1 2">
    <name type="scientific">Streptomyces phaeolivaceus</name>
    <dbReference type="NCBI Taxonomy" id="2653200"/>
    <lineage>
        <taxon>Bacteria</taxon>
        <taxon>Bacillati</taxon>
        <taxon>Actinomycetota</taxon>
        <taxon>Actinomycetes</taxon>
        <taxon>Kitasatosporales</taxon>
        <taxon>Streptomycetaceae</taxon>
        <taxon>Streptomyces</taxon>
    </lineage>
</organism>
<protein>
    <submittedName>
        <fullName evidence="1">Uncharacterized protein</fullName>
    </submittedName>
</protein>
<accession>A0A5P8KC75</accession>